<evidence type="ECO:0000256" key="1">
    <source>
        <dbReference type="ARBA" id="ARBA00022475"/>
    </source>
</evidence>
<proteinExistence type="predicted"/>
<dbReference type="AlphaFoldDB" id="A0A369BJY8"/>
<feature type="transmembrane region" description="Helical" evidence="5">
    <location>
        <begin position="140"/>
        <end position="159"/>
    </location>
</feature>
<keyword evidence="7" id="KW-1185">Reference proteome</keyword>
<dbReference type="InterPro" id="IPR003810">
    <property type="entry name" value="Mntp/YtaF"/>
</dbReference>
<protein>
    <submittedName>
        <fullName evidence="6">Putative sporulation protein YtaF</fullName>
    </submittedName>
</protein>
<feature type="transmembrane region" description="Helical" evidence="5">
    <location>
        <begin position="64"/>
        <end position="84"/>
    </location>
</feature>
<reference evidence="6 7" key="1">
    <citation type="submission" date="2018-07" db="EMBL/GenBank/DDBJ databases">
        <title>Genomic Encyclopedia of Type Strains, Phase IV (KMG-IV): sequencing the most valuable type-strain genomes for metagenomic binning, comparative biology and taxonomic classification.</title>
        <authorList>
            <person name="Goeker M."/>
        </authorList>
    </citation>
    <scope>NUCLEOTIDE SEQUENCE [LARGE SCALE GENOMIC DNA]</scope>
    <source>
        <strain evidence="6 7">DSM 27016</strain>
    </source>
</reference>
<keyword evidence="2 5" id="KW-0812">Transmembrane</keyword>
<dbReference type="EMBL" id="QPJT01000001">
    <property type="protein sequence ID" value="RCX20938.1"/>
    <property type="molecule type" value="Genomic_DNA"/>
</dbReference>
<dbReference type="InterPro" id="IPR014205">
    <property type="entry name" value="Spore_YtaF"/>
</dbReference>
<keyword evidence="1" id="KW-1003">Cell membrane</keyword>
<dbReference type="Proteomes" id="UP000253034">
    <property type="component" value="Unassembled WGS sequence"/>
</dbReference>
<organism evidence="6 7">
    <name type="scientific">Anaerobacterium chartisolvens</name>
    <dbReference type="NCBI Taxonomy" id="1297424"/>
    <lineage>
        <taxon>Bacteria</taxon>
        <taxon>Bacillati</taxon>
        <taxon>Bacillota</taxon>
        <taxon>Clostridia</taxon>
        <taxon>Eubacteriales</taxon>
        <taxon>Oscillospiraceae</taxon>
        <taxon>Anaerobacterium</taxon>
    </lineage>
</organism>
<feature type="transmembrane region" description="Helical" evidence="5">
    <location>
        <begin position="165"/>
        <end position="186"/>
    </location>
</feature>
<keyword evidence="3 5" id="KW-1133">Transmembrane helix</keyword>
<evidence type="ECO:0000256" key="4">
    <source>
        <dbReference type="ARBA" id="ARBA00023136"/>
    </source>
</evidence>
<accession>A0A369BJY8</accession>
<gene>
    <name evidence="6" type="ORF">DFR58_101140</name>
</gene>
<evidence type="ECO:0000313" key="7">
    <source>
        <dbReference type="Proteomes" id="UP000253034"/>
    </source>
</evidence>
<feature type="transmembrane region" description="Helical" evidence="5">
    <location>
        <begin position="198"/>
        <end position="214"/>
    </location>
</feature>
<sequence>MMLAVLILAVSLSLDAMGVGMVYGLRKILIPLPSKLFICLLSILYSGFALIVGKSISCILPPVASKLTGILILGAMGIWLIIQALFKKDRTESTISRSIDTEKTLLKIGIKSLGITIQIIKNPAEGDIDNSGTIDMKESFLLGLALSVDAIGVGIGSALSGFDSILIPCAVGFSQMVFIYIGTLLGRRFSLNSGINKKVLELLPGILLILLALMRL</sequence>
<evidence type="ECO:0000313" key="6">
    <source>
        <dbReference type="EMBL" id="RCX20938.1"/>
    </source>
</evidence>
<comment type="caution">
    <text evidence="6">The sequence shown here is derived from an EMBL/GenBank/DDBJ whole genome shotgun (WGS) entry which is preliminary data.</text>
</comment>
<dbReference type="RefSeq" id="WP_170137977.1">
    <property type="nucleotide sequence ID" value="NZ_QPJT01000001.1"/>
</dbReference>
<name>A0A369BJY8_9FIRM</name>
<evidence type="ECO:0000256" key="5">
    <source>
        <dbReference type="SAM" id="Phobius"/>
    </source>
</evidence>
<keyword evidence="4 5" id="KW-0472">Membrane</keyword>
<evidence type="ECO:0000256" key="3">
    <source>
        <dbReference type="ARBA" id="ARBA00022989"/>
    </source>
</evidence>
<dbReference type="PANTHER" id="PTHR35529:SF2">
    <property type="entry name" value="SPORULATION PROTEIN YTAF-RELATED"/>
    <property type="match status" value="1"/>
</dbReference>
<feature type="transmembrane region" description="Helical" evidence="5">
    <location>
        <begin position="34"/>
        <end position="52"/>
    </location>
</feature>
<dbReference type="PANTHER" id="PTHR35529">
    <property type="entry name" value="MANGANESE EFFLUX PUMP MNTP-RELATED"/>
    <property type="match status" value="1"/>
</dbReference>
<evidence type="ECO:0000256" key="2">
    <source>
        <dbReference type="ARBA" id="ARBA00022692"/>
    </source>
</evidence>
<dbReference type="Pfam" id="PF02659">
    <property type="entry name" value="Mntp"/>
    <property type="match status" value="1"/>
</dbReference>
<dbReference type="NCBIfam" id="TIGR02840">
    <property type="entry name" value="spore_YtaF"/>
    <property type="match status" value="1"/>
</dbReference>